<evidence type="ECO:0000256" key="3">
    <source>
        <dbReference type="SAM" id="SignalP"/>
    </source>
</evidence>
<feature type="chain" id="PRO_5020866646" evidence="3">
    <location>
        <begin position="29"/>
        <end position="491"/>
    </location>
</feature>
<evidence type="ECO:0000313" key="5">
    <source>
        <dbReference type="Proteomes" id="UP000292082"/>
    </source>
</evidence>
<accession>A0A4Q9PZU9</accession>
<dbReference type="Proteomes" id="UP000292082">
    <property type="component" value="Unassembled WGS sequence"/>
</dbReference>
<dbReference type="Gene3D" id="2.60.120.260">
    <property type="entry name" value="Galactose-binding domain-like"/>
    <property type="match status" value="1"/>
</dbReference>
<feature type="compositionally biased region" description="Polar residues" evidence="1">
    <location>
        <begin position="178"/>
        <end position="194"/>
    </location>
</feature>
<reference evidence="4 5" key="1">
    <citation type="submission" date="2019-01" db="EMBL/GenBank/DDBJ databases">
        <title>Draft genome sequences of three monokaryotic isolates of the white-rot basidiomycete fungus Dichomitus squalens.</title>
        <authorList>
            <consortium name="DOE Joint Genome Institute"/>
            <person name="Lopez S.C."/>
            <person name="Andreopoulos B."/>
            <person name="Pangilinan J."/>
            <person name="Lipzen A."/>
            <person name="Riley R."/>
            <person name="Ahrendt S."/>
            <person name="Ng V."/>
            <person name="Barry K."/>
            <person name="Daum C."/>
            <person name="Grigoriev I.V."/>
            <person name="Hilden K.S."/>
            <person name="Makela M.R."/>
            <person name="de Vries R.P."/>
        </authorList>
    </citation>
    <scope>NUCLEOTIDE SEQUENCE [LARGE SCALE GENOMIC DNA]</scope>
    <source>
        <strain evidence="4 5">CBS 464.89</strain>
    </source>
</reference>
<evidence type="ECO:0000313" key="4">
    <source>
        <dbReference type="EMBL" id="TBU60377.1"/>
    </source>
</evidence>
<feature type="compositionally biased region" description="Polar residues" evidence="1">
    <location>
        <begin position="201"/>
        <end position="211"/>
    </location>
</feature>
<keyword evidence="5" id="KW-1185">Reference proteome</keyword>
<name>A0A4Q9PZU9_9APHY</name>
<keyword evidence="3" id="KW-0732">Signal</keyword>
<feature type="compositionally biased region" description="Low complexity" evidence="1">
    <location>
        <begin position="216"/>
        <end position="230"/>
    </location>
</feature>
<dbReference type="EMBL" id="ML145105">
    <property type="protein sequence ID" value="TBU60377.1"/>
    <property type="molecule type" value="Genomic_DNA"/>
</dbReference>
<dbReference type="STRING" id="114155.A0A4Q9PZU9"/>
<feature type="transmembrane region" description="Helical" evidence="2">
    <location>
        <begin position="277"/>
        <end position="299"/>
    </location>
</feature>
<keyword evidence="2" id="KW-0812">Transmembrane</keyword>
<feature type="region of interest" description="Disordered" evidence="1">
    <location>
        <begin position="437"/>
        <end position="491"/>
    </location>
</feature>
<keyword evidence="2" id="KW-1133">Transmembrane helix</keyword>
<feature type="compositionally biased region" description="Polar residues" evidence="1">
    <location>
        <begin position="240"/>
        <end position="249"/>
    </location>
</feature>
<organism evidence="4 5">
    <name type="scientific">Dichomitus squalens</name>
    <dbReference type="NCBI Taxonomy" id="114155"/>
    <lineage>
        <taxon>Eukaryota</taxon>
        <taxon>Fungi</taxon>
        <taxon>Dikarya</taxon>
        <taxon>Basidiomycota</taxon>
        <taxon>Agaricomycotina</taxon>
        <taxon>Agaricomycetes</taxon>
        <taxon>Polyporales</taxon>
        <taxon>Polyporaceae</taxon>
        <taxon>Dichomitus</taxon>
    </lineage>
</organism>
<feature type="compositionally biased region" description="Low complexity" evidence="1">
    <location>
        <begin position="161"/>
        <end position="177"/>
    </location>
</feature>
<gene>
    <name evidence="4" type="ORF">BD310DRAFT_905348</name>
</gene>
<proteinExistence type="predicted"/>
<keyword evidence="2" id="KW-0472">Membrane</keyword>
<feature type="region of interest" description="Disordered" evidence="1">
    <location>
        <begin position="159"/>
        <end position="264"/>
    </location>
</feature>
<sequence length="491" mass="51548">MLGSPLSTLPLPLLFLVLQYAGFTLCQGSIVTIDDSDPRIQYGGVWIPNPGSDPQMNNFDGTLTFTNVSGSTATFSFTGSAVAVYGAFEPGTFNVLSSYAVDDGAGTVFQPATTNTQWLYRRPFFQSGPISDGQHTLVITNLGNRFWFDFIQVEVDAADASTSTPMQSPSPSSDTSSQRNQGSSATPNTPTTSMGVRASGTAPSSVSATTIHESRGSTSASASQLTALGAPGSSAVHNIPVSTATSSTAGPELPTGSGSTTTTDSLNVASPTMVPGAIVGVTVAGSVLVLLVVGGWWWWRRRQRAARKDSIVPFASSGQGDAESSDIESSLGKSKLTLRSEIFSANSDTIVHMSSPVDSHDSSVAHVDVPTEAVDIVDADNLRSTGQSIPEVVELSDGEKYATYPRALPAVPIIPREPLSPPFVPPQGAYYLEYNGRSSMTPLSPRPVRRRSVDGGVRIAGGPLERPGYPTEDETRSDTGTLPPLYQLHAP</sequence>
<evidence type="ECO:0000256" key="2">
    <source>
        <dbReference type="SAM" id="Phobius"/>
    </source>
</evidence>
<dbReference type="AlphaFoldDB" id="A0A4Q9PZU9"/>
<feature type="signal peptide" evidence="3">
    <location>
        <begin position="1"/>
        <end position="28"/>
    </location>
</feature>
<evidence type="ECO:0000256" key="1">
    <source>
        <dbReference type="SAM" id="MobiDB-lite"/>
    </source>
</evidence>
<protein>
    <submittedName>
        <fullName evidence="4">Uncharacterized protein</fullName>
    </submittedName>
</protein>